<feature type="compositionally biased region" description="Basic residues" evidence="1">
    <location>
        <begin position="341"/>
        <end position="351"/>
    </location>
</feature>
<dbReference type="EMBL" id="OU963869">
    <property type="protein sequence ID" value="CAH0394442.1"/>
    <property type="molecule type" value="Genomic_DNA"/>
</dbReference>
<feature type="region of interest" description="Disordered" evidence="1">
    <location>
        <begin position="252"/>
        <end position="619"/>
    </location>
</feature>
<dbReference type="AlphaFoldDB" id="A0A9P0AJL0"/>
<evidence type="ECO:0000313" key="2">
    <source>
        <dbReference type="EMBL" id="CAH0394442.1"/>
    </source>
</evidence>
<feature type="compositionally biased region" description="Low complexity" evidence="1">
    <location>
        <begin position="130"/>
        <end position="148"/>
    </location>
</feature>
<keyword evidence="3" id="KW-1185">Reference proteome</keyword>
<feature type="region of interest" description="Disordered" evidence="1">
    <location>
        <begin position="104"/>
        <end position="195"/>
    </location>
</feature>
<feature type="compositionally biased region" description="Polar residues" evidence="1">
    <location>
        <begin position="576"/>
        <end position="594"/>
    </location>
</feature>
<name>A0A9P0AJL0_BEMTA</name>
<feature type="region of interest" description="Disordered" evidence="1">
    <location>
        <begin position="30"/>
        <end position="88"/>
    </location>
</feature>
<evidence type="ECO:0000256" key="1">
    <source>
        <dbReference type="SAM" id="MobiDB-lite"/>
    </source>
</evidence>
<feature type="compositionally biased region" description="Polar residues" evidence="1">
    <location>
        <begin position="548"/>
        <end position="558"/>
    </location>
</feature>
<feature type="compositionally biased region" description="Basic and acidic residues" evidence="1">
    <location>
        <begin position="559"/>
        <end position="575"/>
    </location>
</feature>
<sequence length="723" mass="80850">MADACAVPRVIRGEFKVFLNLVVISSSLKVQPTPASFREESINDNTEGQTDELGPGPAPGIAPSFAVGGPPGRGPNARSPPSPYAHNKHGIQLPLQIYLRPVGPARNEGHKRRSGGFRPPQKRNVPPPNAGVNNNGPPRNAPPRYGYPSRPNSRPNTRQGFNNRPPRQQPSRSTPETSESASVTSTAPAHAQPFEHEHRFETFDTISYSKLYQENNGFDAIPEKVDAILKAQAKPFGKKPITYGHLGFTGNFFNSPKPAPKKGSHPQPSTQGHAPAHAQGHPQGYAQGYGQGQGQSYGQGQGLGQGYGQGQSQSYGQGQGQGQGYGQGQTYGKEPKNHSKEKPRKKANSGRHRPEQSYEGYGDEYQHATHNSHMSERTDTEDTSAHYRKREPAPTYESAWHHQVDHSSSWQAKDQPNQNSYTNANGQKPYSNAQNYNQNAYQNAYENEDSNTHDRPAESSSYQSSQNHNQPSQNYVQHTQTYQKPAPTQNKNKQYEQSNQGKQYEQTKQTYEDEQEQSQGYGQVNQNYQTQQWQSYSKKQEEPKAKGSAQTYSYQSFEQSDRRDQGFDSSQKYDKSNQQSDQGSQRYDLNNLNSQKHEQSAKNEGQTSQKLDNSSPDLTNMQWQSFHKKQEQGVHGTAAGLNASASSVVDRWTYNEEPNIWGNVHDGYKRLVSAQSSGDVGSEWNAKFSFWDGNNYNRYPVVTSEPDVHNVNYLKQYFKRNNG</sequence>
<feature type="compositionally biased region" description="Low complexity" evidence="1">
    <location>
        <begin position="517"/>
        <end position="537"/>
    </location>
</feature>
<protein>
    <submittedName>
        <fullName evidence="2">Uncharacterized protein</fullName>
    </submittedName>
</protein>
<dbReference type="Proteomes" id="UP001152759">
    <property type="component" value="Chromosome 8"/>
</dbReference>
<feature type="compositionally biased region" description="Polar residues" evidence="1">
    <location>
        <begin position="406"/>
        <end position="431"/>
    </location>
</feature>
<gene>
    <name evidence="2" type="ORF">BEMITA_LOCUS12739</name>
</gene>
<feature type="compositionally biased region" description="Gly residues" evidence="1">
    <location>
        <begin position="287"/>
        <end position="309"/>
    </location>
</feature>
<feature type="compositionally biased region" description="Polar residues" evidence="1">
    <location>
        <begin position="602"/>
        <end position="619"/>
    </location>
</feature>
<feature type="compositionally biased region" description="Low complexity" evidence="1">
    <location>
        <begin position="459"/>
        <end position="474"/>
    </location>
</feature>
<organism evidence="2 3">
    <name type="scientific">Bemisia tabaci</name>
    <name type="common">Sweetpotato whitefly</name>
    <name type="synonym">Aleurodes tabaci</name>
    <dbReference type="NCBI Taxonomy" id="7038"/>
    <lineage>
        <taxon>Eukaryota</taxon>
        <taxon>Metazoa</taxon>
        <taxon>Ecdysozoa</taxon>
        <taxon>Arthropoda</taxon>
        <taxon>Hexapoda</taxon>
        <taxon>Insecta</taxon>
        <taxon>Pterygota</taxon>
        <taxon>Neoptera</taxon>
        <taxon>Paraneoptera</taxon>
        <taxon>Hemiptera</taxon>
        <taxon>Sternorrhyncha</taxon>
        <taxon>Aleyrodoidea</taxon>
        <taxon>Aleyrodidae</taxon>
        <taxon>Aleyrodinae</taxon>
        <taxon>Bemisia</taxon>
    </lineage>
</organism>
<evidence type="ECO:0000313" key="3">
    <source>
        <dbReference type="Proteomes" id="UP001152759"/>
    </source>
</evidence>
<feature type="compositionally biased region" description="Low complexity" evidence="1">
    <location>
        <begin position="432"/>
        <end position="445"/>
    </location>
</feature>
<proteinExistence type="predicted"/>
<feature type="compositionally biased region" description="Basic and acidic residues" evidence="1">
    <location>
        <begin position="373"/>
        <end position="385"/>
    </location>
</feature>
<feature type="compositionally biased region" description="Gly residues" evidence="1">
    <location>
        <begin position="317"/>
        <end position="329"/>
    </location>
</feature>
<feature type="compositionally biased region" description="Polar residues" evidence="1">
    <location>
        <begin position="475"/>
        <end position="509"/>
    </location>
</feature>
<reference evidence="2" key="1">
    <citation type="submission" date="2021-12" db="EMBL/GenBank/DDBJ databases">
        <authorList>
            <person name="King R."/>
        </authorList>
    </citation>
    <scope>NUCLEOTIDE SEQUENCE</scope>
</reference>
<accession>A0A9P0AJL0</accession>
<feature type="compositionally biased region" description="Low complexity" evidence="1">
    <location>
        <begin position="162"/>
        <end position="189"/>
    </location>
</feature>
<feature type="compositionally biased region" description="Polar residues" evidence="1">
    <location>
        <begin position="150"/>
        <end position="161"/>
    </location>
</feature>